<feature type="region of interest" description="Disordered" evidence="9">
    <location>
        <begin position="437"/>
        <end position="460"/>
    </location>
</feature>
<feature type="domain" description="Ketosynthase family 3 (KS3)" evidence="11">
    <location>
        <begin position="10"/>
        <end position="436"/>
    </location>
</feature>
<feature type="domain" description="PKS/mFAS DH" evidence="12">
    <location>
        <begin position="1339"/>
        <end position="1607"/>
    </location>
</feature>
<comment type="caution">
    <text evidence="14">The sequence shown here is derived from an EMBL/GenBank/DDBJ whole genome shotgun (WGS) entry which is preliminary data.</text>
</comment>
<dbReference type="InterPro" id="IPR013154">
    <property type="entry name" value="ADH-like_N"/>
</dbReference>
<reference evidence="13 16" key="2">
    <citation type="submission" date="2024-01" db="EMBL/GenBank/DDBJ databases">
        <title>Metagenomic exploration of the rhizosphere soil microbial community and their significance in facilitating the development of wild simulated ginseng.</title>
        <authorList>
            <person name="Huang J."/>
        </authorList>
    </citation>
    <scope>NUCLEOTIDE SEQUENCE [LARGE SCALE GENOMIC DNA]</scope>
    <source>
        <strain evidence="13 16">WY141</strain>
    </source>
</reference>
<dbReference type="SMART" id="SM00823">
    <property type="entry name" value="PKS_PP"/>
    <property type="match status" value="1"/>
</dbReference>
<evidence type="ECO:0000259" key="11">
    <source>
        <dbReference type="PROSITE" id="PS52004"/>
    </source>
</evidence>
<dbReference type="InterPro" id="IPR014030">
    <property type="entry name" value="Ketoacyl_synth_N"/>
</dbReference>
<evidence type="ECO:0000313" key="16">
    <source>
        <dbReference type="Proteomes" id="UP001456562"/>
    </source>
</evidence>
<feature type="compositionally biased region" description="Basic and acidic residues" evidence="9">
    <location>
        <begin position="437"/>
        <end position="447"/>
    </location>
</feature>
<dbReference type="InterPro" id="IPR011032">
    <property type="entry name" value="GroES-like_sf"/>
</dbReference>
<dbReference type="Proteomes" id="UP000471648">
    <property type="component" value="Unassembled WGS sequence"/>
</dbReference>
<dbReference type="SMART" id="SM00829">
    <property type="entry name" value="PKS_ER"/>
    <property type="match status" value="1"/>
</dbReference>
<dbReference type="InterPro" id="IPR049552">
    <property type="entry name" value="PKS_DH_N"/>
</dbReference>
<dbReference type="PROSITE" id="PS52004">
    <property type="entry name" value="KS3_2"/>
    <property type="match status" value="1"/>
</dbReference>
<dbReference type="PROSITE" id="PS00606">
    <property type="entry name" value="KS3_1"/>
    <property type="match status" value="1"/>
</dbReference>
<dbReference type="SUPFAM" id="SSF55048">
    <property type="entry name" value="Probable ACP-binding domain of malonyl-CoA ACP transacylase"/>
    <property type="match status" value="1"/>
</dbReference>
<dbReference type="InterPro" id="IPR020843">
    <property type="entry name" value="ER"/>
</dbReference>
<dbReference type="PANTHER" id="PTHR43775:SF51">
    <property type="entry name" value="INACTIVE PHENOLPHTHIOCEROL SYNTHESIS POLYKETIDE SYNTHASE TYPE I PKS1-RELATED"/>
    <property type="match status" value="1"/>
</dbReference>
<dbReference type="GO" id="GO:0006633">
    <property type="term" value="P:fatty acid biosynthetic process"/>
    <property type="evidence" value="ECO:0007669"/>
    <property type="project" value="InterPro"/>
</dbReference>
<dbReference type="Pfam" id="PF21089">
    <property type="entry name" value="PKS_DH_N"/>
    <property type="match status" value="1"/>
</dbReference>
<dbReference type="InterPro" id="IPR016035">
    <property type="entry name" value="Acyl_Trfase/lysoPLipase"/>
</dbReference>
<dbReference type="Pfam" id="PF16197">
    <property type="entry name" value="KAsynt_C_assoc"/>
    <property type="match status" value="1"/>
</dbReference>
<dbReference type="SUPFAM" id="SSF52151">
    <property type="entry name" value="FabD/lysophospholipase-like"/>
    <property type="match status" value="1"/>
</dbReference>
<feature type="active site" description="Proton donor; for dehydratase activity" evidence="8">
    <location>
        <position position="1528"/>
    </location>
</feature>
<dbReference type="InterPro" id="IPR020841">
    <property type="entry name" value="PKS_Beta-ketoAc_synthase_dom"/>
</dbReference>
<reference evidence="14 15" key="1">
    <citation type="submission" date="2020-01" db="EMBL/GenBank/DDBJ databases">
        <title>Insect and environment-associated Actinomycetes.</title>
        <authorList>
            <person name="Currrie C."/>
            <person name="Chevrette M."/>
            <person name="Carlson C."/>
            <person name="Stubbendieck R."/>
            <person name="Wendt-Pienkowski E."/>
        </authorList>
    </citation>
    <scope>NUCLEOTIDE SEQUENCE [LARGE SCALE GENOMIC DNA]</scope>
    <source>
        <strain evidence="14 15">SID14438</strain>
    </source>
</reference>
<evidence type="ECO:0000313" key="13">
    <source>
        <dbReference type="EMBL" id="MER0424944.1"/>
    </source>
</evidence>
<dbReference type="Pfam" id="PF00698">
    <property type="entry name" value="Acyl_transf_1"/>
    <property type="match status" value="1"/>
</dbReference>
<dbReference type="PROSITE" id="PS50075">
    <property type="entry name" value="CARRIER"/>
    <property type="match status" value="1"/>
</dbReference>
<dbReference type="Pfam" id="PF13602">
    <property type="entry name" value="ADH_zinc_N_2"/>
    <property type="match status" value="1"/>
</dbReference>
<accession>A0A6N9VKJ2</accession>
<evidence type="ECO:0000256" key="5">
    <source>
        <dbReference type="ARBA" id="ARBA00023194"/>
    </source>
</evidence>
<dbReference type="Pfam" id="PF00109">
    <property type="entry name" value="ketoacyl-synt"/>
    <property type="match status" value="1"/>
</dbReference>
<dbReference type="Gene3D" id="3.10.129.110">
    <property type="entry name" value="Polyketide synthase dehydratase"/>
    <property type="match status" value="1"/>
</dbReference>
<dbReference type="SMART" id="SM00826">
    <property type="entry name" value="PKS_DH"/>
    <property type="match status" value="1"/>
</dbReference>
<name>A0A6N9VKJ2_STRMI</name>
<dbReference type="RefSeq" id="WP_164359344.1">
    <property type="nucleotide sequence ID" value="NZ_JAAGME010001724.1"/>
</dbReference>
<evidence type="ECO:0000313" key="14">
    <source>
        <dbReference type="EMBL" id="NEB73426.1"/>
    </source>
</evidence>
<evidence type="ECO:0000259" key="12">
    <source>
        <dbReference type="PROSITE" id="PS52019"/>
    </source>
</evidence>
<keyword evidence="6" id="KW-0511">Multifunctional enzyme</keyword>
<dbReference type="SMART" id="SM00827">
    <property type="entry name" value="PKS_AT"/>
    <property type="match status" value="1"/>
</dbReference>
<dbReference type="InterPro" id="IPR018201">
    <property type="entry name" value="Ketoacyl_synth_AS"/>
</dbReference>
<dbReference type="GO" id="GO:0016491">
    <property type="term" value="F:oxidoreductase activity"/>
    <property type="evidence" value="ECO:0007669"/>
    <property type="project" value="InterPro"/>
</dbReference>
<dbReference type="InterPro" id="IPR049551">
    <property type="entry name" value="PKS_DH_C"/>
</dbReference>
<dbReference type="GO" id="GO:0017000">
    <property type="term" value="P:antibiotic biosynthetic process"/>
    <property type="evidence" value="ECO:0007669"/>
    <property type="project" value="UniProtKB-KW"/>
</dbReference>
<dbReference type="SUPFAM" id="SSF53901">
    <property type="entry name" value="Thiolase-like"/>
    <property type="match status" value="1"/>
</dbReference>
<evidence type="ECO:0000256" key="3">
    <source>
        <dbReference type="ARBA" id="ARBA00022553"/>
    </source>
</evidence>
<dbReference type="CDD" id="cd05195">
    <property type="entry name" value="enoyl_red"/>
    <property type="match status" value="1"/>
</dbReference>
<dbReference type="InterPro" id="IPR014043">
    <property type="entry name" value="Acyl_transferase_dom"/>
</dbReference>
<dbReference type="GO" id="GO:0004315">
    <property type="term" value="F:3-oxoacyl-[acyl-carrier-protein] synthase activity"/>
    <property type="evidence" value="ECO:0007669"/>
    <property type="project" value="InterPro"/>
</dbReference>
<dbReference type="InterPro" id="IPR016039">
    <property type="entry name" value="Thiolase-like"/>
</dbReference>
<evidence type="ECO:0000313" key="15">
    <source>
        <dbReference type="Proteomes" id="UP000471648"/>
    </source>
</evidence>
<dbReference type="InterPro" id="IPR050091">
    <property type="entry name" value="PKS_NRPS_Biosynth_Enz"/>
</dbReference>
<evidence type="ECO:0000256" key="7">
    <source>
        <dbReference type="ARBA" id="ARBA00023315"/>
    </source>
</evidence>
<protein>
    <submittedName>
        <fullName evidence="14">Acyltransferase domain-containing protein</fullName>
    </submittedName>
    <submittedName>
        <fullName evidence="13">Type I polyketide synthase</fullName>
    </submittedName>
</protein>
<dbReference type="InterPro" id="IPR014031">
    <property type="entry name" value="Ketoacyl_synth_C"/>
</dbReference>
<dbReference type="SMART" id="SM00822">
    <property type="entry name" value="PKS_KR"/>
    <property type="match status" value="1"/>
</dbReference>
<dbReference type="Gene3D" id="3.90.180.10">
    <property type="entry name" value="Medium-chain alcohol dehydrogenases, catalytic domain"/>
    <property type="match status" value="1"/>
</dbReference>
<dbReference type="Gene3D" id="3.30.70.3290">
    <property type="match status" value="1"/>
</dbReference>
<evidence type="ECO:0000256" key="9">
    <source>
        <dbReference type="SAM" id="MobiDB-lite"/>
    </source>
</evidence>
<dbReference type="GO" id="GO:0031177">
    <property type="term" value="F:phosphopantetheine binding"/>
    <property type="evidence" value="ECO:0007669"/>
    <property type="project" value="InterPro"/>
</dbReference>
<dbReference type="Pfam" id="PF02801">
    <property type="entry name" value="Ketoacyl-synt_C"/>
    <property type="match status" value="1"/>
</dbReference>
<dbReference type="Proteomes" id="UP001456562">
    <property type="component" value="Unassembled WGS sequence"/>
</dbReference>
<dbReference type="SMART" id="SM00825">
    <property type="entry name" value="PKS_KS"/>
    <property type="match status" value="1"/>
</dbReference>
<dbReference type="InterPro" id="IPR001227">
    <property type="entry name" value="Ac_transferase_dom_sf"/>
</dbReference>
<dbReference type="PROSITE" id="PS52019">
    <property type="entry name" value="PKS_MFAS_DH"/>
    <property type="match status" value="1"/>
</dbReference>
<dbReference type="GO" id="GO:0004312">
    <property type="term" value="F:fatty acid synthase activity"/>
    <property type="evidence" value="ECO:0007669"/>
    <property type="project" value="TreeGrafter"/>
</dbReference>
<keyword evidence="7 14" id="KW-0012">Acyltransferase</keyword>
<evidence type="ECO:0000256" key="4">
    <source>
        <dbReference type="ARBA" id="ARBA00022679"/>
    </source>
</evidence>
<dbReference type="InterPro" id="IPR020806">
    <property type="entry name" value="PKS_PP-bd"/>
</dbReference>
<dbReference type="InterPro" id="IPR032821">
    <property type="entry name" value="PKS_assoc"/>
</dbReference>
<dbReference type="InterPro" id="IPR016036">
    <property type="entry name" value="Malonyl_transacylase_ACP-bd"/>
</dbReference>
<keyword evidence="5" id="KW-0045">Antibiotic biosynthesis</keyword>
<dbReference type="InterPro" id="IPR013968">
    <property type="entry name" value="PKS_KR"/>
</dbReference>
<dbReference type="EMBL" id="JBEJUE010000008">
    <property type="protein sequence ID" value="MER0424944.1"/>
    <property type="molecule type" value="Genomic_DNA"/>
</dbReference>
<evidence type="ECO:0000256" key="1">
    <source>
        <dbReference type="ARBA" id="ARBA00004792"/>
    </source>
</evidence>
<dbReference type="SUPFAM" id="SSF47336">
    <property type="entry name" value="ACP-like"/>
    <property type="match status" value="1"/>
</dbReference>
<gene>
    <name evidence="13" type="ORF">ABR748_12050</name>
    <name evidence="14" type="ORF">G3I39_41170</name>
</gene>
<dbReference type="Pfam" id="PF08659">
    <property type="entry name" value="KR"/>
    <property type="match status" value="1"/>
</dbReference>
<dbReference type="InterPro" id="IPR009081">
    <property type="entry name" value="PP-bd_ACP"/>
</dbReference>
<dbReference type="PANTHER" id="PTHR43775">
    <property type="entry name" value="FATTY ACID SYNTHASE"/>
    <property type="match status" value="1"/>
</dbReference>
<dbReference type="InterPro" id="IPR036291">
    <property type="entry name" value="NAD(P)-bd_dom_sf"/>
</dbReference>
<evidence type="ECO:0000256" key="6">
    <source>
        <dbReference type="ARBA" id="ARBA00023268"/>
    </source>
</evidence>
<dbReference type="Gene3D" id="3.40.50.720">
    <property type="entry name" value="NAD(P)-binding Rossmann-like Domain"/>
    <property type="match status" value="2"/>
</dbReference>
<dbReference type="Pfam" id="PF08240">
    <property type="entry name" value="ADH_N"/>
    <property type="match status" value="1"/>
</dbReference>
<keyword evidence="4 14" id="KW-0808">Transferase</keyword>
<evidence type="ECO:0000256" key="8">
    <source>
        <dbReference type="PROSITE-ProRule" id="PRU01363"/>
    </source>
</evidence>
<dbReference type="EMBL" id="JAAGME010001724">
    <property type="protein sequence ID" value="NEB73426.1"/>
    <property type="molecule type" value="Genomic_DNA"/>
</dbReference>
<dbReference type="CDD" id="cd00833">
    <property type="entry name" value="PKS"/>
    <property type="match status" value="1"/>
</dbReference>
<dbReference type="SUPFAM" id="SSF50129">
    <property type="entry name" value="GroES-like"/>
    <property type="match status" value="1"/>
</dbReference>
<keyword evidence="16" id="KW-1185">Reference proteome</keyword>
<keyword evidence="3" id="KW-0597">Phosphoprotein</keyword>
<dbReference type="Gene3D" id="3.40.47.10">
    <property type="match status" value="1"/>
</dbReference>
<proteinExistence type="predicted"/>
<dbReference type="Gene3D" id="1.10.1200.10">
    <property type="entry name" value="ACP-like"/>
    <property type="match status" value="1"/>
</dbReference>
<feature type="active site" description="Proton acceptor; for dehydratase activity" evidence="8">
    <location>
        <position position="1369"/>
    </location>
</feature>
<dbReference type="InterPro" id="IPR057326">
    <property type="entry name" value="KR_dom"/>
</dbReference>
<dbReference type="InterPro" id="IPR020807">
    <property type="entry name" value="PKS_DH"/>
</dbReference>
<evidence type="ECO:0000259" key="10">
    <source>
        <dbReference type="PROSITE" id="PS50075"/>
    </source>
</evidence>
<evidence type="ECO:0000256" key="2">
    <source>
        <dbReference type="ARBA" id="ARBA00022450"/>
    </source>
</evidence>
<dbReference type="InterPro" id="IPR042104">
    <property type="entry name" value="PKS_dehydratase_sf"/>
</dbReference>
<feature type="region of interest" description="C-terminal hotdog fold" evidence="8">
    <location>
        <begin position="1469"/>
        <end position="1607"/>
    </location>
</feature>
<comment type="pathway">
    <text evidence="1">Antibiotic biosynthesis.</text>
</comment>
<feature type="region of interest" description="N-terminal hotdog fold" evidence="8">
    <location>
        <begin position="1339"/>
        <end position="1459"/>
    </location>
</feature>
<feature type="domain" description="Carrier" evidence="10">
    <location>
        <begin position="2010"/>
        <end position="2085"/>
    </location>
</feature>
<sequence>MSDDRPETASTDIAIVGLALRLPGAADADTFWQRIRSGEELLTTFTDDELRAAGVAEELLSDPSFIKVSSLVEYGDFDADFFGIAPSEARLMDPQHRLFLELCWHALEDSGYDPARYPGDIGVFAGGGRHAYLRYIEPHYDHAEFLDGSIRGLQADIGNYGDFLATRVSYRLGLNGPSLNVQAACSTALVGVHLATQSLLLGETDLALAGAVNVHTPQVNGYIFEEGSICSPDGHLRPFDAKANGSVFGNGGGVVALKRLDDALAADDRIIAVIKGSAINNDGAEKMSFTAPSIAGQADVVARAQRVAQVDPRTIGYIETHGTGTALGDPIEVAALISAFDVPDAPAPYCALGAVKSQIGHLGPAAGIAGLIKAALVLEHGQIPPVANFETPNPEIAFAGSPFYVPTELTPWEGTRRAGVSAFGVGGTNAHVVLEQAPRRPEPEPETARPTPLVLSATSPESLGRLRESLAAELRRSPAPRLDEVARVLATGRRRAPYRLAVTAENASEAAARLATAQPAASPAPEGELPVVFAFPGQGAQYVDAGRELYRSDAVFRETVDSLSDRLAATEGLDLRAVLFPQEDDRPEAAVLLRQALYAQPALFITEYALATALIEAGVEPDIMIGHSIGEYAAAALAGVLTPQDALRLVAARGRLMHTGTEPGAMMAVGLPEPELRRILPPDLDIAAVNAPEQTVVSGTVEAIARFDDQLADTDLLHTVIGTSLAAHSSLMEPIVEEFRAVAHSVVYRPATRPLASTLLGRMAEPGTMADPEYWVRHLRHAVRFLDSAQAVLALGPALIVESGPGRALGGMFRQADDATEVPTVTPWVEKERAAEPKSTAELVGAVWSRGGRVDWERQLTGGSHRRVALPGYPFARATYWTNLPDQHRAPVLPSSPLPLRRRGLVQRPRWTAAPLGPQVDGAAVVRRVLALVPDAGHPVVAALRADGHTVLALSAAEAAGNPDSAALLDGLEREHGAFDTLLHVPRARPTGSGLRALTDDVLAEDFWPLLRTARELAARRTADVDVLIATAGARQLAADEPPRPELALLAGPARVLPQEYPGIRVTEVDLDPAAAPEEIAGLLAAELRGPATTGVVGHREKERRTLSYEPVEAAAHTAPWERDGRYLVTGGLGGIGLALAEEAARHSPGVTLVLTHRAELPSPQEARRLLAEDTAPAGLRRRLEGLARLEAAGAQVHTVRADAADRDAMSRLRQEYGPFTGIVHAAGVPSGRLIDTVDAEHIGRVLSPKVAGTLVLDEVVADEHTRWLVLCSSVSSVVGGIGHVDYCAANAFLDSFAQWRDASGRRTLSLGYDAWTDVGMAVDEARRSLADRRATIDHPLFTTEWESEDTAEYHGELRAGSDWLVDEHHVAGHPMLPGTGIIEIVRAAAERRLGVAAVEIRELDLLRPLAVRPGGTTEFTVRLDGHGDELKATLLSRRDGWDPQEHATGLVGRTTGPAPAAAPITVPAADTPDDTPPGNPLTSFGPRWANVRRAVRTGPDELILEAELPEPYRGDLGRYGVHPALLDTAAGSLIGHVSDRPHLPMSYEHITVHRPMPARIRSRIVRRSPGQDSSVLFDVHVQDEHGDPVLELSGYSLRSVDPGELAASFSAGDPAANRSLVSADIGDLAALRLAETDLPEPGPGEVRVQVLATGLNFKEVLIATGMLEPGGPGFRFGLECAGVVGAVGEGVTGLRVGDPVLALGSDCFADHVVVRAALTAPIPAGLTFAQAASVPVAFTTAYDCLRNLAALQAGERVLVHAVTGGVGLAAAQLARHLGAEVFGTAGSQAKRDFALAQGVSTVMDSRSLSFEHETIAAGGVDVVLNSLAGDFIPAGLRTLRERGRFVELGRRDIVAGSLLDLSLFSTGRTFSAYYPEDEAALDSAFGEVAALLHSGAVQPLPVRAFDLAEVQEAFTYMSRAQHVGKVVVCRPGAQEQAVRTGEDDTEGITAASGTAAFHAALAVGGSHLLASARSFAAADDTLIVAEHVLRNAASALAHTRPELGYDFAPLEGATEERLGPIWAGVLSIEAVGREDRFLDLGGDSLYATQVVARIRAEFGVRVAPAAILGDVPLRELAQLIDERLATEAPDA</sequence>
<dbReference type="Pfam" id="PF00550">
    <property type="entry name" value="PP-binding"/>
    <property type="match status" value="1"/>
</dbReference>
<dbReference type="SUPFAM" id="SSF51735">
    <property type="entry name" value="NAD(P)-binding Rossmann-fold domains"/>
    <property type="match status" value="3"/>
</dbReference>
<dbReference type="Pfam" id="PF14765">
    <property type="entry name" value="PS-DH"/>
    <property type="match status" value="1"/>
</dbReference>
<dbReference type="Gene3D" id="3.40.366.10">
    <property type="entry name" value="Malonyl-Coenzyme A Acyl Carrier Protein, domain 2"/>
    <property type="match status" value="1"/>
</dbReference>
<organism evidence="14 15">
    <name type="scientific">Streptomyces microflavus</name>
    <name type="common">Streptomyces lipmanii</name>
    <dbReference type="NCBI Taxonomy" id="1919"/>
    <lineage>
        <taxon>Bacteria</taxon>
        <taxon>Bacillati</taxon>
        <taxon>Actinomycetota</taxon>
        <taxon>Actinomycetes</taxon>
        <taxon>Kitasatosporales</taxon>
        <taxon>Streptomycetaceae</taxon>
        <taxon>Streptomyces</taxon>
    </lineage>
</organism>
<dbReference type="InterPro" id="IPR036736">
    <property type="entry name" value="ACP-like_sf"/>
</dbReference>
<dbReference type="InterPro" id="IPR049900">
    <property type="entry name" value="PKS_mFAS_DH"/>
</dbReference>
<dbReference type="Gene3D" id="3.30.70.250">
    <property type="entry name" value="Malonyl-CoA ACP transacylase, ACP-binding"/>
    <property type="match status" value="1"/>
</dbReference>
<keyword evidence="2" id="KW-0596">Phosphopantetheine</keyword>